<comment type="pathway">
    <text evidence="1">Amino-acid biosynthesis; L-asparagine biosynthesis; L-asparagine from L-aspartate (L-Gln route): step 1/1.</text>
</comment>
<keyword evidence="6" id="KW-1185">Reference proteome</keyword>
<evidence type="ECO:0000259" key="4">
    <source>
        <dbReference type="Pfam" id="PF00733"/>
    </source>
</evidence>
<dbReference type="Gene3D" id="3.60.20.10">
    <property type="entry name" value="Glutamine Phosphoribosylpyrophosphate, subunit 1, domain 1"/>
    <property type="match status" value="1"/>
</dbReference>
<dbReference type="InterPro" id="IPR001962">
    <property type="entry name" value="Asn_synthase"/>
</dbReference>
<evidence type="ECO:0000256" key="1">
    <source>
        <dbReference type="ARBA" id="ARBA00005187"/>
    </source>
</evidence>
<protein>
    <recommendedName>
        <fullName evidence="2">asparagine synthase (glutamine-hydrolyzing)</fullName>
        <ecNumber evidence="2">6.3.5.4</ecNumber>
    </recommendedName>
</protein>
<dbReference type="SUPFAM" id="SSF52402">
    <property type="entry name" value="Adenine nucleotide alpha hydrolases-like"/>
    <property type="match status" value="1"/>
</dbReference>
<dbReference type="Pfam" id="PF00733">
    <property type="entry name" value="Asn_synthase"/>
    <property type="match status" value="2"/>
</dbReference>
<dbReference type="EMBL" id="CP020083">
    <property type="protein sequence ID" value="ASR50313.1"/>
    <property type="molecule type" value="Genomic_DNA"/>
</dbReference>
<evidence type="ECO:0000256" key="2">
    <source>
        <dbReference type="ARBA" id="ARBA00012737"/>
    </source>
</evidence>
<dbReference type="PANTHER" id="PTHR43284:SF1">
    <property type="entry name" value="ASPARAGINE SYNTHETASE"/>
    <property type="match status" value="1"/>
</dbReference>
<evidence type="ECO:0000313" key="6">
    <source>
        <dbReference type="Proteomes" id="UP000258016"/>
    </source>
</evidence>
<gene>
    <name evidence="5" type="ORF">B5J99_01540</name>
</gene>
<dbReference type="RefSeq" id="WP_117351259.1">
    <property type="nucleotide sequence ID" value="NZ_CP020083.1"/>
</dbReference>
<accession>A0ABN5AZW0</accession>
<reference evidence="5 6" key="1">
    <citation type="submission" date="2017-03" db="EMBL/GenBank/DDBJ databases">
        <title>Complete genome sequence of Blastomonas fulva degrading microcsystin LR.</title>
        <authorList>
            <person name="Lee H.-g."/>
            <person name="Jin L."/>
            <person name="oh H.-M."/>
        </authorList>
    </citation>
    <scope>NUCLEOTIDE SEQUENCE [LARGE SCALE GENOMIC DNA]</scope>
    <source>
        <strain evidence="5 6">T2</strain>
    </source>
</reference>
<proteinExistence type="predicted"/>
<dbReference type="InterPro" id="IPR014729">
    <property type="entry name" value="Rossmann-like_a/b/a_fold"/>
</dbReference>
<sequence>MAGRFIIDINPGASSQVRSVSDMGEPSFNNPAVRVWSHLPVIRIGSTGCIIGHLFSQTSPSRRVLEFDTETARAIEASNGRMLLKEFWGAYVAVVAGPDGAVSVLRDPSGLLPCYYRTRADGAVLAGDVADLASRGAGAVNLTEIGRLLASPDAMGRNTCLSGVSELLAGECLNSSPARNTLHEWWSPWEWTCPETPPKFDDAAARLRKVAFDCGGAWASCFHSILIGVSGGLDSSIVACCAHPGAAALHCVNFVSSGAGGDERRYASVLTDALGLRLHERHFDIGSVVIEQPAAPTHPWPNAAYFLQAMQATHSAFRDDQPVDAYFSGNGGDNVFCSLRTAAPFVDRFMSQGSRSGIMNTLRDIGVLTGADGMTILRHAWDIYRKAGSPPRTLCDTLGLSSSFFEAMAPQQPLHPWLNPPQNALPGKIGHVKQLLRAHRSIELYPRQTYLTHIAPLMSQPVVELCLSIPTWLWVHGGANRAVARAAFGGIVPDELLRRTSKGGPSGFMRDIYLANRSKAEDFLRGGLLAQAGMLDLSILSQAQLPTAAGSQSARRILAICAAEAWAQWWTSSDGLKGGHGMK</sequence>
<feature type="domain" description="Asparagine synthetase" evidence="4">
    <location>
        <begin position="455"/>
        <end position="567"/>
    </location>
</feature>
<dbReference type="SUPFAM" id="SSF56235">
    <property type="entry name" value="N-terminal nucleophile aminohydrolases (Ntn hydrolases)"/>
    <property type="match status" value="1"/>
</dbReference>
<dbReference type="PANTHER" id="PTHR43284">
    <property type="entry name" value="ASPARAGINE SYNTHETASE (GLUTAMINE-HYDROLYZING)"/>
    <property type="match status" value="1"/>
</dbReference>
<dbReference type="InterPro" id="IPR051786">
    <property type="entry name" value="ASN_synthetase/amidase"/>
</dbReference>
<evidence type="ECO:0000256" key="3">
    <source>
        <dbReference type="ARBA" id="ARBA00048741"/>
    </source>
</evidence>
<organism evidence="5 6">
    <name type="scientific">Blastomonas fulva</name>
    <dbReference type="NCBI Taxonomy" id="1550728"/>
    <lineage>
        <taxon>Bacteria</taxon>
        <taxon>Pseudomonadati</taxon>
        <taxon>Pseudomonadota</taxon>
        <taxon>Alphaproteobacteria</taxon>
        <taxon>Sphingomonadales</taxon>
        <taxon>Sphingomonadaceae</taxon>
        <taxon>Blastomonas</taxon>
    </lineage>
</organism>
<name>A0ABN5AZW0_9SPHN</name>
<dbReference type="Gene3D" id="3.40.50.620">
    <property type="entry name" value="HUPs"/>
    <property type="match status" value="2"/>
</dbReference>
<dbReference type="InterPro" id="IPR029055">
    <property type="entry name" value="Ntn_hydrolases_N"/>
</dbReference>
<dbReference type="GeneID" id="303484251"/>
<dbReference type="Proteomes" id="UP000258016">
    <property type="component" value="Chromosome"/>
</dbReference>
<dbReference type="EC" id="6.3.5.4" evidence="2"/>
<feature type="domain" description="Asparagine synthetase" evidence="4">
    <location>
        <begin position="229"/>
        <end position="340"/>
    </location>
</feature>
<comment type="catalytic activity">
    <reaction evidence="3">
        <text>L-aspartate + L-glutamine + ATP + H2O = L-asparagine + L-glutamate + AMP + diphosphate + H(+)</text>
        <dbReference type="Rhea" id="RHEA:12228"/>
        <dbReference type="ChEBI" id="CHEBI:15377"/>
        <dbReference type="ChEBI" id="CHEBI:15378"/>
        <dbReference type="ChEBI" id="CHEBI:29985"/>
        <dbReference type="ChEBI" id="CHEBI:29991"/>
        <dbReference type="ChEBI" id="CHEBI:30616"/>
        <dbReference type="ChEBI" id="CHEBI:33019"/>
        <dbReference type="ChEBI" id="CHEBI:58048"/>
        <dbReference type="ChEBI" id="CHEBI:58359"/>
        <dbReference type="ChEBI" id="CHEBI:456215"/>
        <dbReference type="EC" id="6.3.5.4"/>
    </reaction>
</comment>
<evidence type="ECO:0000313" key="5">
    <source>
        <dbReference type="EMBL" id="ASR50313.1"/>
    </source>
</evidence>